<dbReference type="InterPro" id="IPR003527">
    <property type="entry name" value="MAP_kinase_CS"/>
</dbReference>
<dbReference type="InterPro" id="IPR050117">
    <property type="entry name" value="MAPK"/>
</dbReference>
<dbReference type="STRING" id="1314776.A0A165ZF61"/>
<feature type="domain" description="Protein kinase" evidence="10">
    <location>
        <begin position="89"/>
        <end position="380"/>
    </location>
</feature>
<evidence type="ECO:0000256" key="4">
    <source>
        <dbReference type="ARBA" id="ARBA00022741"/>
    </source>
</evidence>
<keyword evidence="3 8" id="KW-0808">Transferase</keyword>
<dbReference type="GO" id="GO:0004707">
    <property type="term" value="F:MAP kinase activity"/>
    <property type="evidence" value="ECO:0007669"/>
    <property type="project" value="UniProtKB-EC"/>
</dbReference>
<keyword evidence="6 7" id="KW-0067">ATP-binding</keyword>
<evidence type="ECO:0000256" key="5">
    <source>
        <dbReference type="ARBA" id="ARBA00022777"/>
    </source>
</evidence>
<dbReference type="FunFam" id="1.10.510.10:FF:000013">
    <property type="entry name" value="Mitogen-activated protein kinase"/>
    <property type="match status" value="1"/>
</dbReference>
<dbReference type="Gene3D" id="1.10.510.10">
    <property type="entry name" value="Transferase(Phosphotransferase) domain 1"/>
    <property type="match status" value="1"/>
</dbReference>
<keyword evidence="5 8" id="KW-0418">Kinase</keyword>
<dbReference type="PROSITE" id="PS50011">
    <property type="entry name" value="PROTEIN_KINASE_DOM"/>
    <property type="match status" value="1"/>
</dbReference>
<evidence type="ECO:0000256" key="2">
    <source>
        <dbReference type="ARBA" id="ARBA00022527"/>
    </source>
</evidence>
<keyword evidence="4 7" id="KW-0547">Nucleotide-binding</keyword>
<comment type="catalytic activity">
    <reaction evidence="8">
        <text>L-threonyl-[protein] + ATP = O-phospho-L-threonyl-[protein] + ADP + H(+)</text>
        <dbReference type="Rhea" id="RHEA:46608"/>
        <dbReference type="Rhea" id="RHEA-COMP:11060"/>
        <dbReference type="Rhea" id="RHEA-COMP:11605"/>
        <dbReference type="ChEBI" id="CHEBI:15378"/>
        <dbReference type="ChEBI" id="CHEBI:30013"/>
        <dbReference type="ChEBI" id="CHEBI:30616"/>
        <dbReference type="ChEBI" id="CHEBI:61977"/>
        <dbReference type="ChEBI" id="CHEBI:456216"/>
        <dbReference type="EC" id="2.7.11.24"/>
    </reaction>
</comment>
<dbReference type="GO" id="GO:0005524">
    <property type="term" value="F:ATP binding"/>
    <property type="evidence" value="ECO:0007669"/>
    <property type="project" value="UniProtKB-UniRule"/>
</dbReference>
<evidence type="ECO:0000256" key="7">
    <source>
        <dbReference type="PROSITE-ProRule" id="PRU10141"/>
    </source>
</evidence>
<evidence type="ECO:0000256" key="1">
    <source>
        <dbReference type="ARBA" id="ARBA00012411"/>
    </source>
</evidence>
<dbReference type="Proteomes" id="UP000076798">
    <property type="component" value="Unassembled WGS sequence"/>
</dbReference>
<dbReference type="EMBL" id="KV428192">
    <property type="protein sequence ID" value="KZT34248.1"/>
    <property type="molecule type" value="Genomic_DNA"/>
</dbReference>
<accession>A0A165ZF61</accession>
<evidence type="ECO:0000313" key="12">
    <source>
        <dbReference type="Proteomes" id="UP000076798"/>
    </source>
</evidence>
<evidence type="ECO:0000256" key="6">
    <source>
        <dbReference type="ARBA" id="ARBA00022840"/>
    </source>
</evidence>
<feature type="compositionally biased region" description="Basic and acidic residues" evidence="9">
    <location>
        <begin position="9"/>
        <end position="21"/>
    </location>
</feature>
<evidence type="ECO:0000256" key="8">
    <source>
        <dbReference type="RuleBase" id="RU361165"/>
    </source>
</evidence>
<gene>
    <name evidence="11" type="ORF">SISSUDRAFT_300660</name>
</gene>
<dbReference type="PROSITE" id="PS01351">
    <property type="entry name" value="MAPK"/>
    <property type="match status" value="1"/>
</dbReference>
<dbReference type="SMART" id="SM00220">
    <property type="entry name" value="S_TKc"/>
    <property type="match status" value="1"/>
</dbReference>
<sequence>MPTQSPDSALDHDAPRGRDSPPQRARRRRSNESDSSSGERIRASPEGERGRSRVRRPSDSFSDSNLKRRGYHTLHLPSFDRIFRVERRFKLVRELGQGAYGVVISAQDEISGEHVAIKQVSRIFTKVELAKRALREITLLRHFAYHENITGLIDMDAIVYDFNDIYLFMEPMEADLHQIIRSGQVLTSAHVQYFLYQVLRGVKFIHSAGVIHRDLKPGNLLVNSDCELKICDFGLARGFDDTASEENASQLTEYVATRWYRAPEIMLSFKRYTKAIDIWSLGCIFGELLLGKPLFKGKDYVDQLNKILDVLGTPDEKTMARIGSPKAQAYVRSLPLKKRRPFSKLLPAAEAEAVDLLTKLLTLDPDIRLTVVQALEHPWMSAYHEANVDDEPECPTKFDRWREQERLETFEEFRDAIWTEIQEFRKEVRGLSFISGSGSSIRRSIDYENQTMSPRSNIVRDIDGPDGPFFPPAVPESEEIATPPPPSDDEGDDEDEEDDGPLVTTSRHETNSEQPAAFDPMQAYSDARRASTLPESVPEASSIAFPRVASEDNFIYPARSRTTSMITGGRLLRTLSTISIQEVAEDATQLAAKAPVGRYIVEMSAADAPISELPKDFEG</sequence>
<reference evidence="11 12" key="1">
    <citation type="journal article" date="2016" name="Mol. Biol. Evol.">
        <title>Comparative Genomics of Early-Diverging Mushroom-Forming Fungi Provides Insights into the Origins of Lignocellulose Decay Capabilities.</title>
        <authorList>
            <person name="Nagy L.G."/>
            <person name="Riley R."/>
            <person name="Tritt A."/>
            <person name="Adam C."/>
            <person name="Daum C."/>
            <person name="Floudas D."/>
            <person name="Sun H."/>
            <person name="Yadav J.S."/>
            <person name="Pangilinan J."/>
            <person name="Larsson K.H."/>
            <person name="Matsuura K."/>
            <person name="Barry K."/>
            <person name="Labutti K."/>
            <person name="Kuo R."/>
            <person name="Ohm R.A."/>
            <person name="Bhattacharya S.S."/>
            <person name="Shirouzu T."/>
            <person name="Yoshinaga Y."/>
            <person name="Martin F.M."/>
            <person name="Grigoriev I.V."/>
            <person name="Hibbett D.S."/>
        </authorList>
    </citation>
    <scope>NUCLEOTIDE SEQUENCE [LARGE SCALE GENOMIC DNA]</scope>
    <source>
        <strain evidence="11 12">HHB10207 ss-3</strain>
    </source>
</reference>
<feature type="region of interest" description="Disordered" evidence="9">
    <location>
        <begin position="445"/>
        <end position="515"/>
    </location>
</feature>
<dbReference type="InterPro" id="IPR008271">
    <property type="entry name" value="Ser/Thr_kinase_AS"/>
</dbReference>
<dbReference type="PROSITE" id="PS00108">
    <property type="entry name" value="PROTEIN_KINASE_ST"/>
    <property type="match status" value="1"/>
</dbReference>
<feature type="compositionally biased region" description="Acidic residues" evidence="9">
    <location>
        <begin position="487"/>
        <end position="500"/>
    </location>
</feature>
<dbReference type="InterPro" id="IPR000719">
    <property type="entry name" value="Prot_kinase_dom"/>
</dbReference>
<feature type="compositionally biased region" description="Basic and acidic residues" evidence="9">
    <location>
        <begin position="37"/>
        <end position="51"/>
    </location>
</feature>
<keyword evidence="2 8" id="KW-0723">Serine/threonine-protein kinase</keyword>
<dbReference type="OrthoDB" id="192887at2759"/>
<dbReference type="InterPro" id="IPR011009">
    <property type="entry name" value="Kinase-like_dom_sf"/>
</dbReference>
<comment type="similarity">
    <text evidence="8">Belongs to the protein kinase superfamily. Ser/Thr protein kinase family. MAP kinase subfamily.</text>
</comment>
<evidence type="ECO:0000259" key="10">
    <source>
        <dbReference type="PROSITE" id="PS50011"/>
    </source>
</evidence>
<comment type="activity regulation">
    <text evidence="8">Activated by threonine and tyrosine phosphorylation.</text>
</comment>
<dbReference type="AlphaFoldDB" id="A0A165ZF61"/>
<dbReference type="PROSITE" id="PS00107">
    <property type="entry name" value="PROTEIN_KINASE_ATP"/>
    <property type="match status" value="1"/>
</dbReference>
<dbReference type="PANTHER" id="PTHR24055">
    <property type="entry name" value="MITOGEN-ACTIVATED PROTEIN KINASE"/>
    <property type="match status" value="1"/>
</dbReference>
<feature type="binding site" evidence="7">
    <location>
        <position position="118"/>
    </location>
    <ligand>
        <name>ATP</name>
        <dbReference type="ChEBI" id="CHEBI:30616"/>
    </ligand>
</feature>
<protein>
    <recommendedName>
        <fullName evidence="1 8">Mitogen-activated protein kinase</fullName>
        <ecNumber evidence="1 8">2.7.11.24</ecNumber>
    </recommendedName>
</protein>
<evidence type="ECO:0000256" key="9">
    <source>
        <dbReference type="SAM" id="MobiDB-lite"/>
    </source>
</evidence>
<evidence type="ECO:0000313" key="11">
    <source>
        <dbReference type="EMBL" id="KZT34248.1"/>
    </source>
</evidence>
<feature type="compositionally biased region" description="Polar residues" evidence="9">
    <location>
        <begin position="447"/>
        <end position="456"/>
    </location>
</feature>
<proteinExistence type="inferred from homology"/>
<dbReference type="EC" id="2.7.11.24" evidence="1 8"/>
<name>A0A165ZF61_9AGAM</name>
<dbReference type="InterPro" id="IPR017441">
    <property type="entry name" value="Protein_kinase_ATP_BS"/>
</dbReference>
<dbReference type="Pfam" id="PF00069">
    <property type="entry name" value="Pkinase"/>
    <property type="match status" value="1"/>
</dbReference>
<keyword evidence="8" id="KW-0460">Magnesium</keyword>
<keyword evidence="12" id="KW-1185">Reference proteome</keyword>
<comment type="cofactor">
    <cofactor evidence="8">
        <name>Mg(2+)</name>
        <dbReference type="ChEBI" id="CHEBI:18420"/>
    </cofactor>
</comment>
<dbReference type="SUPFAM" id="SSF56112">
    <property type="entry name" value="Protein kinase-like (PK-like)"/>
    <property type="match status" value="1"/>
</dbReference>
<evidence type="ECO:0000256" key="3">
    <source>
        <dbReference type="ARBA" id="ARBA00022679"/>
    </source>
</evidence>
<dbReference type="Gene3D" id="3.30.200.20">
    <property type="entry name" value="Phosphorylase Kinase, domain 1"/>
    <property type="match status" value="1"/>
</dbReference>
<organism evidence="11 12">
    <name type="scientific">Sistotremastrum suecicum HHB10207 ss-3</name>
    <dbReference type="NCBI Taxonomy" id="1314776"/>
    <lineage>
        <taxon>Eukaryota</taxon>
        <taxon>Fungi</taxon>
        <taxon>Dikarya</taxon>
        <taxon>Basidiomycota</taxon>
        <taxon>Agaricomycotina</taxon>
        <taxon>Agaricomycetes</taxon>
        <taxon>Sistotremastrales</taxon>
        <taxon>Sistotremastraceae</taxon>
        <taxon>Sistotremastrum</taxon>
    </lineage>
</organism>
<feature type="region of interest" description="Disordered" evidence="9">
    <location>
        <begin position="1"/>
        <end position="66"/>
    </location>
</feature>